<evidence type="ECO:0000313" key="4">
    <source>
        <dbReference type="Proteomes" id="UP000011116"/>
    </source>
</evidence>
<accession>A0A8I6XBU8</accession>
<feature type="signal peptide" evidence="2">
    <location>
        <begin position="1"/>
        <end position="31"/>
    </location>
</feature>
<reference evidence="4" key="1">
    <citation type="journal article" date="2012" name="Nature">
        <title>A physical, genetic and functional sequence assembly of the barley genome.</title>
        <authorList>
            <consortium name="The International Barley Genome Sequencing Consortium"/>
            <person name="Mayer K.F."/>
            <person name="Waugh R."/>
            <person name="Brown J.W."/>
            <person name="Schulman A."/>
            <person name="Langridge P."/>
            <person name="Platzer M."/>
            <person name="Fincher G.B."/>
            <person name="Muehlbauer G.J."/>
            <person name="Sato K."/>
            <person name="Close T.J."/>
            <person name="Wise R.P."/>
            <person name="Stein N."/>
        </authorList>
    </citation>
    <scope>NUCLEOTIDE SEQUENCE [LARGE SCALE GENOMIC DNA]</scope>
    <source>
        <strain evidence="4">cv. Morex</strain>
    </source>
</reference>
<organism evidence="3 4">
    <name type="scientific">Hordeum vulgare subsp. vulgare</name>
    <name type="common">Domesticated barley</name>
    <dbReference type="NCBI Taxonomy" id="112509"/>
    <lineage>
        <taxon>Eukaryota</taxon>
        <taxon>Viridiplantae</taxon>
        <taxon>Streptophyta</taxon>
        <taxon>Embryophyta</taxon>
        <taxon>Tracheophyta</taxon>
        <taxon>Spermatophyta</taxon>
        <taxon>Magnoliopsida</taxon>
        <taxon>Liliopsida</taxon>
        <taxon>Poales</taxon>
        <taxon>Poaceae</taxon>
        <taxon>BOP clade</taxon>
        <taxon>Pooideae</taxon>
        <taxon>Triticodae</taxon>
        <taxon>Triticeae</taxon>
        <taxon>Hordeinae</taxon>
        <taxon>Hordeum</taxon>
    </lineage>
</organism>
<feature type="chain" id="PRO_5035309750" evidence="2">
    <location>
        <begin position="32"/>
        <end position="121"/>
    </location>
</feature>
<dbReference type="Gramene" id="HORVU.MOREX.r3.2HG0174210.1">
    <property type="protein sequence ID" value="HORVU.MOREX.r3.2HG0174210.1"/>
    <property type="gene ID" value="HORVU.MOREX.r3.2HG0174210"/>
</dbReference>
<evidence type="ECO:0000256" key="2">
    <source>
        <dbReference type="SAM" id="SignalP"/>
    </source>
</evidence>
<gene>
    <name evidence="3" type="primary">LOC123426962</name>
</gene>
<dbReference type="AlphaFoldDB" id="A0A8I6XBU8"/>
<keyword evidence="4" id="KW-1185">Reference proteome</keyword>
<sequence>MSCRRRISGVVLVFALLFSPLLTPYLPTACARHVVALDAKDGLKIGGGRHRQHVVGDDEGKAVPVATASGSRPVRTVEMRAARRHRVDAAEEMHDMLRRDYAWRARGRKPIHNDEPRDDEP</sequence>
<feature type="region of interest" description="Disordered" evidence="1">
    <location>
        <begin position="49"/>
        <end position="73"/>
    </location>
</feature>
<dbReference type="Proteomes" id="UP000011116">
    <property type="component" value="Chromosome 2H"/>
</dbReference>
<dbReference type="GeneID" id="123426962"/>
<evidence type="ECO:0000256" key="1">
    <source>
        <dbReference type="SAM" id="MobiDB-lite"/>
    </source>
</evidence>
<dbReference type="RefSeq" id="XP_044966820.1">
    <property type="nucleotide sequence ID" value="XM_045110885.1"/>
</dbReference>
<dbReference type="OMA" id="MSCTRRT"/>
<dbReference type="EnsemblPlants" id="HORVU.MOREX.r3.2HG0174210.1">
    <property type="protein sequence ID" value="HORVU.MOREX.r3.2HG0174210.1"/>
    <property type="gene ID" value="HORVU.MOREX.r3.2HG0174210"/>
</dbReference>
<evidence type="ECO:0000313" key="3">
    <source>
        <dbReference type="EnsemblPlants" id="HORVU.MOREX.r3.2HG0174210.1"/>
    </source>
</evidence>
<dbReference type="OrthoDB" id="682061at2759"/>
<reference evidence="3" key="3">
    <citation type="submission" date="2022-01" db="UniProtKB">
        <authorList>
            <consortium name="EnsemblPlants"/>
        </authorList>
    </citation>
    <scope>IDENTIFICATION</scope>
    <source>
        <strain evidence="3">subsp. vulgare</strain>
    </source>
</reference>
<dbReference type="Gramene" id="HORVU.MOREX.r2.2HG0143990.1">
    <property type="protein sequence ID" value="HORVU.MOREX.r2.2HG0143990.1"/>
    <property type="gene ID" value="HORVU.MOREX.r2.2HG0143990"/>
</dbReference>
<protein>
    <submittedName>
        <fullName evidence="3">Uncharacterized protein</fullName>
    </submittedName>
</protein>
<reference evidence="3" key="2">
    <citation type="submission" date="2020-10" db="EMBL/GenBank/DDBJ databases">
        <authorList>
            <person name="Scholz U."/>
            <person name="Mascher M."/>
            <person name="Fiebig A."/>
        </authorList>
    </citation>
    <scope>NUCLEOTIDE SEQUENCE [LARGE SCALE GENOMIC DNA]</scope>
    <source>
        <strain evidence="3">cv. Morex</strain>
    </source>
</reference>
<name>A0A8I6XBU8_HORVV</name>
<dbReference type="KEGG" id="hvg:123426962"/>
<proteinExistence type="predicted"/>
<keyword evidence="2" id="KW-0732">Signal</keyword>